<dbReference type="VEuPathDB" id="FungiDB:RO3G_14526"/>
<dbReference type="Proteomes" id="UP000009138">
    <property type="component" value="Unassembled WGS sequence"/>
</dbReference>
<feature type="region of interest" description="Disordered" evidence="1">
    <location>
        <begin position="205"/>
        <end position="233"/>
    </location>
</feature>
<accession>I1CMY5</accession>
<dbReference type="AlphaFoldDB" id="I1CMY5"/>
<dbReference type="OrthoDB" id="2264205at2759"/>
<dbReference type="InParanoid" id="I1CMY5"/>
<dbReference type="EMBL" id="CH476745">
    <property type="protein sequence ID" value="EIE89815.1"/>
    <property type="molecule type" value="Genomic_DNA"/>
</dbReference>
<feature type="compositionally biased region" description="Acidic residues" evidence="1">
    <location>
        <begin position="127"/>
        <end position="139"/>
    </location>
</feature>
<feature type="region of interest" description="Disordered" evidence="1">
    <location>
        <begin position="107"/>
        <end position="164"/>
    </location>
</feature>
<evidence type="ECO:0000313" key="2">
    <source>
        <dbReference type="EMBL" id="EIE89815.1"/>
    </source>
</evidence>
<evidence type="ECO:0000256" key="1">
    <source>
        <dbReference type="SAM" id="MobiDB-lite"/>
    </source>
</evidence>
<feature type="compositionally biased region" description="Low complexity" evidence="1">
    <location>
        <begin position="115"/>
        <end position="124"/>
    </location>
</feature>
<organism evidence="2 3">
    <name type="scientific">Rhizopus delemar (strain RA 99-880 / ATCC MYA-4621 / FGSC 9543 / NRRL 43880)</name>
    <name type="common">Mucormycosis agent</name>
    <name type="synonym">Rhizopus arrhizus var. delemar</name>
    <dbReference type="NCBI Taxonomy" id="246409"/>
    <lineage>
        <taxon>Eukaryota</taxon>
        <taxon>Fungi</taxon>
        <taxon>Fungi incertae sedis</taxon>
        <taxon>Mucoromycota</taxon>
        <taxon>Mucoromycotina</taxon>
        <taxon>Mucoromycetes</taxon>
        <taxon>Mucorales</taxon>
        <taxon>Mucorineae</taxon>
        <taxon>Rhizopodaceae</taxon>
        <taxon>Rhizopus</taxon>
    </lineage>
</organism>
<keyword evidence="3" id="KW-1185">Reference proteome</keyword>
<name>I1CMY5_RHIO9</name>
<dbReference type="RefSeq" id="XP_067525211.1">
    <property type="nucleotide sequence ID" value="XM_067669110.1"/>
</dbReference>
<gene>
    <name evidence="2" type="ORF">RO3G_14526</name>
</gene>
<evidence type="ECO:0000313" key="3">
    <source>
        <dbReference type="Proteomes" id="UP000009138"/>
    </source>
</evidence>
<protein>
    <recommendedName>
        <fullName evidence="4">Endonuclease/exonuclease/phosphatase domain-containing protein</fullName>
    </recommendedName>
</protein>
<dbReference type="GeneID" id="93621491"/>
<reference evidence="2 3" key="1">
    <citation type="journal article" date="2009" name="PLoS Genet.">
        <title>Genomic analysis of the basal lineage fungus Rhizopus oryzae reveals a whole-genome duplication.</title>
        <authorList>
            <person name="Ma L.-J."/>
            <person name="Ibrahim A.S."/>
            <person name="Skory C."/>
            <person name="Grabherr M.G."/>
            <person name="Burger G."/>
            <person name="Butler M."/>
            <person name="Elias M."/>
            <person name="Idnurm A."/>
            <person name="Lang B.F."/>
            <person name="Sone T."/>
            <person name="Abe A."/>
            <person name="Calvo S.E."/>
            <person name="Corrochano L.M."/>
            <person name="Engels R."/>
            <person name="Fu J."/>
            <person name="Hansberg W."/>
            <person name="Kim J.-M."/>
            <person name="Kodira C.D."/>
            <person name="Koehrsen M.J."/>
            <person name="Liu B."/>
            <person name="Miranda-Saavedra D."/>
            <person name="O'Leary S."/>
            <person name="Ortiz-Castellanos L."/>
            <person name="Poulter R."/>
            <person name="Rodriguez-Romero J."/>
            <person name="Ruiz-Herrera J."/>
            <person name="Shen Y.-Q."/>
            <person name="Zeng Q."/>
            <person name="Galagan J."/>
            <person name="Birren B.W."/>
            <person name="Cuomo C.A."/>
            <person name="Wickes B.L."/>
        </authorList>
    </citation>
    <scope>NUCLEOTIDE SEQUENCE [LARGE SCALE GENOMIC DNA]</scope>
    <source>
        <strain evidence="3">RA 99-880 / ATCC MYA-4621 / FGSC 9543 / NRRL 43880</strain>
    </source>
</reference>
<proteinExistence type="predicted"/>
<feature type="compositionally biased region" description="Acidic residues" evidence="1">
    <location>
        <begin position="146"/>
        <end position="164"/>
    </location>
</feature>
<sequence length="326" mass="36388">MDPYTEYAKLTHSLTWKEDGCFCHATFPDMPTWCRYCHAEGHTKKSSLPSATTTKSSSDSVNVLTASNTIGSGTQQSTWATHTSDNPALPTVAHTSAALLVSAQKNNDDHKEVPVNENTTPNPNFTLEEDEGEELDEEYSPSSNEETVEYSSDDYMDEGDPEEFTSEGKIVDVDIIMGDTLPAEKANQPRSITFDALPQSLSIPTRRTSRIGASVKSSEDDHHCTGSSSSQSSPVQSAYIRYLRLQKFDIMSLQETHASPSSRTSLDMQFQAQQSFWTYHCGIVSFSSEFALTLIDGSPLYASDHYLLCKVEHPHQFYEPFFYFKY</sequence>
<evidence type="ECO:0008006" key="4">
    <source>
        <dbReference type="Google" id="ProtNLM"/>
    </source>
</evidence>